<dbReference type="EMBL" id="JABBXF010000006">
    <property type="protein sequence ID" value="NVK76885.1"/>
    <property type="molecule type" value="Genomic_DNA"/>
</dbReference>
<dbReference type="RefSeq" id="WP_171078664.1">
    <property type="nucleotide sequence ID" value="NZ_BNBU01000004.1"/>
</dbReference>
<sequence length="82" mass="9161">MRRPVRRGSYPYGLLVPVARVATGTAAEEVRSFLDLCGIRSTTAPCPRRRRSPWRLQVLVFAKDAGRARRLVNEWTLPAGPG</sequence>
<keyword evidence="2" id="KW-1185">Reference proteome</keyword>
<dbReference type="AlphaFoldDB" id="A0A7Y7B117"/>
<evidence type="ECO:0000313" key="2">
    <source>
        <dbReference type="Proteomes" id="UP000587462"/>
    </source>
</evidence>
<proteinExistence type="predicted"/>
<accession>A0A7Y7B117</accession>
<comment type="caution">
    <text evidence="1">The sequence shown here is derived from an EMBL/GenBank/DDBJ whole genome shotgun (WGS) entry which is preliminary data.</text>
</comment>
<name>A0A7Y7B117_STRMO</name>
<dbReference type="Proteomes" id="UP000587462">
    <property type="component" value="Unassembled WGS sequence"/>
</dbReference>
<organism evidence="1 2">
    <name type="scientific">Streptomyces morookaense</name>
    <name type="common">Streptoverticillium morookaense</name>
    <dbReference type="NCBI Taxonomy" id="1970"/>
    <lineage>
        <taxon>Bacteria</taxon>
        <taxon>Bacillati</taxon>
        <taxon>Actinomycetota</taxon>
        <taxon>Actinomycetes</taxon>
        <taxon>Kitasatosporales</taxon>
        <taxon>Streptomycetaceae</taxon>
        <taxon>Streptomyces</taxon>
    </lineage>
</organism>
<protein>
    <submittedName>
        <fullName evidence="1">Uncharacterized protein</fullName>
    </submittedName>
</protein>
<gene>
    <name evidence="1" type="ORF">HG542_04355</name>
</gene>
<reference evidence="1 2" key="1">
    <citation type="submission" date="2020-04" db="EMBL/GenBank/DDBJ databases">
        <title>Draft Genome Sequence of Streptomyces morookaense DSM 40503, an 8-azaguanine-producing strain.</title>
        <authorList>
            <person name="Qi J."/>
            <person name="Gao J.-M."/>
        </authorList>
    </citation>
    <scope>NUCLEOTIDE SEQUENCE [LARGE SCALE GENOMIC DNA]</scope>
    <source>
        <strain evidence="1 2">DSM 40503</strain>
    </source>
</reference>
<evidence type="ECO:0000313" key="1">
    <source>
        <dbReference type="EMBL" id="NVK76885.1"/>
    </source>
</evidence>